<comment type="caution">
    <text evidence="1">The sequence shown here is derived from an EMBL/GenBank/DDBJ whole genome shotgun (WGS) entry which is preliminary data.</text>
</comment>
<dbReference type="EMBL" id="JARJLG010000016">
    <property type="protein sequence ID" value="KAJ7774312.1"/>
    <property type="molecule type" value="Genomic_DNA"/>
</dbReference>
<keyword evidence="2" id="KW-1185">Reference proteome</keyword>
<dbReference type="AlphaFoldDB" id="A0AAD7JYA7"/>
<gene>
    <name evidence="1" type="ORF">DFH07DRAFT_800973</name>
</gene>
<accession>A0AAD7JYA7</accession>
<organism evidence="1 2">
    <name type="scientific">Mycena maculata</name>
    <dbReference type="NCBI Taxonomy" id="230809"/>
    <lineage>
        <taxon>Eukaryota</taxon>
        <taxon>Fungi</taxon>
        <taxon>Dikarya</taxon>
        <taxon>Basidiomycota</taxon>
        <taxon>Agaricomycotina</taxon>
        <taxon>Agaricomycetes</taxon>
        <taxon>Agaricomycetidae</taxon>
        <taxon>Agaricales</taxon>
        <taxon>Marasmiineae</taxon>
        <taxon>Mycenaceae</taxon>
        <taxon>Mycena</taxon>
    </lineage>
</organism>
<reference evidence="1" key="1">
    <citation type="submission" date="2023-03" db="EMBL/GenBank/DDBJ databases">
        <title>Massive genome expansion in bonnet fungi (Mycena s.s.) driven by repeated elements and novel gene families across ecological guilds.</title>
        <authorList>
            <consortium name="Lawrence Berkeley National Laboratory"/>
            <person name="Harder C.B."/>
            <person name="Miyauchi S."/>
            <person name="Viragh M."/>
            <person name="Kuo A."/>
            <person name="Thoen E."/>
            <person name="Andreopoulos B."/>
            <person name="Lu D."/>
            <person name="Skrede I."/>
            <person name="Drula E."/>
            <person name="Henrissat B."/>
            <person name="Morin E."/>
            <person name="Kohler A."/>
            <person name="Barry K."/>
            <person name="LaButti K."/>
            <person name="Morin E."/>
            <person name="Salamov A."/>
            <person name="Lipzen A."/>
            <person name="Mereny Z."/>
            <person name="Hegedus B."/>
            <person name="Baldrian P."/>
            <person name="Stursova M."/>
            <person name="Weitz H."/>
            <person name="Taylor A."/>
            <person name="Grigoriev I.V."/>
            <person name="Nagy L.G."/>
            <person name="Martin F."/>
            <person name="Kauserud H."/>
        </authorList>
    </citation>
    <scope>NUCLEOTIDE SEQUENCE</scope>
    <source>
        <strain evidence="1">CBHHK188m</strain>
    </source>
</reference>
<protein>
    <submittedName>
        <fullName evidence="1">Uncharacterized protein</fullName>
    </submittedName>
</protein>
<evidence type="ECO:0000313" key="2">
    <source>
        <dbReference type="Proteomes" id="UP001215280"/>
    </source>
</evidence>
<sequence length="180" mass="20450">MSIWSTARRNAIFQARAFSSAGNVVRQSNAGDISPEKMRALIAMYHQAETFVTRDNLKAKIDEAFTRQDRTVATEHRSLTLGDFEFAVRRRERAPTVTEWNAIEKELNRDIPEGGTMSIWSNPGAPRDLKMIEALYGVETLGSTQGKRVAMPGWDVLNDNESLFETSAKEDRERYEESDF</sequence>
<name>A0AAD7JYA7_9AGAR</name>
<proteinExistence type="predicted"/>
<dbReference type="Proteomes" id="UP001215280">
    <property type="component" value="Unassembled WGS sequence"/>
</dbReference>
<evidence type="ECO:0000313" key="1">
    <source>
        <dbReference type="EMBL" id="KAJ7774312.1"/>
    </source>
</evidence>